<proteinExistence type="predicted"/>
<evidence type="ECO:0000313" key="2">
    <source>
        <dbReference type="Proteomes" id="UP001215598"/>
    </source>
</evidence>
<organism evidence="1 2">
    <name type="scientific">Mycena metata</name>
    <dbReference type="NCBI Taxonomy" id="1033252"/>
    <lineage>
        <taxon>Eukaryota</taxon>
        <taxon>Fungi</taxon>
        <taxon>Dikarya</taxon>
        <taxon>Basidiomycota</taxon>
        <taxon>Agaricomycotina</taxon>
        <taxon>Agaricomycetes</taxon>
        <taxon>Agaricomycetidae</taxon>
        <taxon>Agaricales</taxon>
        <taxon>Marasmiineae</taxon>
        <taxon>Mycenaceae</taxon>
        <taxon>Mycena</taxon>
    </lineage>
</organism>
<comment type="caution">
    <text evidence="1">The sequence shown here is derived from an EMBL/GenBank/DDBJ whole genome shotgun (WGS) entry which is preliminary data.</text>
</comment>
<protein>
    <submittedName>
        <fullName evidence="1">Uncharacterized protein</fullName>
    </submittedName>
</protein>
<dbReference type="EMBL" id="JARKIB010000058">
    <property type="protein sequence ID" value="KAJ7752622.1"/>
    <property type="molecule type" value="Genomic_DNA"/>
</dbReference>
<accession>A0AAD7J1Q8</accession>
<dbReference type="AlphaFoldDB" id="A0AAD7J1Q8"/>
<dbReference type="Proteomes" id="UP001215598">
    <property type="component" value="Unassembled WGS sequence"/>
</dbReference>
<reference evidence="1" key="1">
    <citation type="submission" date="2023-03" db="EMBL/GenBank/DDBJ databases">
        <title>Massive genome expansion in bonnet fungi (Mycena s.s.) driven by repeated elements and novel gene families across ecological guilds.</title>
        <authorList>
            <consortium name="Lawrence Berkeley National Laboratory"/>
            <person name="Harder C.B."/>
            <person name="Miyauchi S."/>
            <person name="Viragh M."/>
            <person name="Kuo A."/>
            <person name="Thoen E."/>
            <person name="Andreopoulos B."/>
            <person name="Lu D."/>
            <person name="Skrede I."/>
            <person name="Drula E."/>
            <person name="Henrissat B."/>
            <person name="Morin E."/>
            <person name="Kohler A."/>
            <person name="Barry K."/>
            <person name="LaButti K."/>
            <person name="Morin E."/>
            <person name="Salamov A."/>
            <person name="Lipzen A."/>
            <person name="Mereny Z."/>
            <person name="Hegedus B."/>
            <person name="Baldrian P."/>
            <person name="Stursova M."/>
            <person name="Weitz H."/>
            <person name="Taylor A."/>
            <person name="Grigoriev I.V."/>
            <person name="Nagy L.G."/>
            <person name="Martin F."/>
            <person name="Kauserud H."/>
        </authorList>
    </citation>
    <scope>NUCLEOTIDE SEQUENCE</scope>
    <source>
        <strain evidence="1">CBHHK182m</strain>
    </source>
</reference>
<name>A0AAD7J1Q8_9AGAR</name>
<keyword evidence="2" id="KW-1185">Reference proteome</keyword>
<sequence length="135" mass="15137">MRLEEMERVGLEAKRAGPAMRPTEATAEVVMRLEEKRAGLEEAGRPEVVMRLEAEKTAGAVIDLEVMKAGLMMRLEVRRAGLMMRLEVRRAGVVMPWEKMKEAGVAMRLEVSRAGLVIRLHEARRGNLEGNEIEG</sequence>
<evidence type="ECO:0000313" key="1">
    <source>
        <dbReference type="EMBL" id="KAJ7752622.1"/>
    </source>
</evidence>
<gene>
    <name evidence="1" type="ORF">B0H16DRAFT_1545977</name>
</gene>